<dbReference type="SUPFAM" id="SSF69593">
    <property type="entry name" value="Glycerol-3-phosphate (1)-acyltransferase"/>
    <property type="match status" value="1"/>
</dbReference>
<dbReference type="PANTHER" id="PTHR10434">
    <property type="entry name" value="1-ACYL-SN-GLYCEROL-3-PHOSPHATE ACYLTRANSFERASE"/>
    <property type="match status" value="1"/>
</dbReference>
<feature type="signal peptide" evidence="6">
    <location>
        <begin position="1"/>
        <end position="22"/>
    </location>
</feature>
<comment type="domain">
    <text evidence="4">The HXXXXD motif is essential for acyltransferase activity and may constitute the binding site for the phosphate moiety of the glycerol-3-phosphate.</text>
</comment>
<dbReference type="GO" id="GO:0006654">
    <property type="term" value="P:phosphatidic acid biosynthetic process"/>
    <property type="evidence" value="ECO:0007669"/>
    <property type="project" value="TreeGrafter"/>
</dbReference>
<keyword evidence="4" id="KW-0594">Phospholipid biosynthesis</keyword>
<evidence type="ECO:0000256" key="5">
    <source>
        <dbReference type="SAM" id="Phobius"/>
    </source>
</evidence>
<dbReference type="InterPro" id="IPR004552">
    <property type="entry name" value="AGP_acyltrans"/>
</dbReference>
<evidence type="ECO:0000256" key="3">
    <source>
        <dbReference type="ARBA" id="ARBA00023315"/>
    </source>
</evidence>
<keyword evidence="5" id="KW-0472">Membrane</keyword>
<evidence type="ECO:0000313" key="8">
    <source>
        <dbReference type="EMBL" id="KAF4312290.1"/>
    </source>
</evidence>
<keyword evidence="9" id="KW-1185">Reference proteome</keyword>
<feature type="chain" id="PRO_5034626158" description="1-acyl-sn-glycerol-3-phosphate acyltransferase" evidence="6">
    <location>
        <begin position="23"/>
        <end position="295"/>
    </location>
</feature>
<dbReference type="EMBL" id="WWBZ02000007">
    <property type="protein sequence ID" value="KAF4312290.1"/>
    <property type="molecule type" value="Genomic_DNA"/>
</dbReference>
<reference evidence="8" key="1">
    <citation type="submission" date="2020-04" db="EMBL/GenBank/DDBJ databases">
        <title>Genome Assembly and Annotation of Botryosphaeria dothidea sdau 11-99, a Latent Pathogen of Apple Fruit Ring Rot in China.</title>
        <authorList>
            <person name="Yu C."/>
            <person name="Diao Y."/>
            <person name="Lu Q."/>
            <person name="Zhao J."/>
            <person name="Cui S."/>
            <person name="Peng C."/>
            <person name="He B."/>
            <person name="Liu H."/>
        </authorList>
    </citation>
    <scope>NUCLEOTIDE SEQUENCE [LARGE SCALE GENOMIC DNA]</scope>
    <source>
        <strain evidence="8">Sdau11-99</strain>
    </source>
</reference>
<gene>
    <name evidence="8" type="ORF">GTA08_BOTSDO12295</name>
</gene>
<keyword evidence="4" id="KW-0443">Lipid metabolism</keyword>
<dbReference type="CDD" id="cd07989">
    <property type="entry name" value="LPLAT_AGPAT-like"/>
    <property type="match status" value="1"/>
</dbReference>
<dbReference type="Pfam" id="PF01553">
    <property type="entry name" value="Acyltransferase"/>
    <property type="match status" value="1"/>
</dbReference>
<keyword evidence="5" id="KW-0812">Transmembrane</keyword>
<protein>
    <recommendedName>
        <fullName evidence="4">1-acyl-sn-glycerol-3-phosphate acyltransferase</fullName>
        <ecNumber evidence="4">2.3.1.51</ecNumber>
    </recommendedName>
</protein>
<dbReference type="OrthoDB" id="202234at2759"/>
<feature type="transmembrane region" description="Helical" evidence="5">
    <location>
        <begin position="32"/>
        <end position="57"/>
    </location>
</feature>
<evidence type="ECO:0000256" key="1">
    <source>
        <dbReference type="ARBA" id="ARBA00008655"/>
    </source>
</evidence>
<keyword evidence="2 4" id="KW-0808">Transferase</keyword>
<keyword evidence="3 4" id="KW-0012">Acyltransferase</keyword>
<comment type="catalytic activity">
    <reaction evidence="4">
        <text>a 1-acyl-sn-glycero-3-phosphate + an acyl-CoA = a 1,2-diacyl-sn-glycero-3-phosphate + CoA</text>
        <dbReference type="Rhea" id="RHEA:19709"/>
        <dbReference type="ChEBI" id="CHEBI:57287"/>
        <dbReference type="ChEBI" id="CHEBI:57970"/>
        <dbReference type="ChEBI" id="CHEBI:58342"/>
        <dbReference type="ChEBI" id="CHEBI:58608"/>
        <dbReference type="EC" id="2.3.1.51"/>
    </reaction>
</comment>
<evidence type="ECO:0000256" key="6">
    <source>
        <dbReference type="SAM" id="SignalP"/>
    </source>
</evidence>
<evidence type="ECO:0000259" key="7">
    <source>
        <dbReference type="SMART" id="SM00563"/>
    </source>
</evidence>
<proteinExistence type="inferred from homology"/>
<name>A0A8H4J2W2_9PEZI</name>
<keyword evidence="4" id="KW-0444">Lipid biosynthesis</keyword>
<keyword evidence="5" id="KW-1133">Transmembrane helix</keyword>
<dbReference type="NCBIfam" id="TIGR00530">
    <property type="entry name" value="AGP_acyltrn"/>
    <property type="match status" value="1"/>
</dbReference>
<evidence type="ECO:0000256" key="2">
    <source>
        <dbReference type="ARBA" id="ARBA00022679"/>
    </source>
</evidence>
<dbReference type="EC" id="2.3.1.51" evidence="4"/>
<evidence type="ECO:0000256" key="4">
    <source>
        <dbReference type="RuleBase" id="RU361267"/>
    </source>
</evidence>
<dbReference type="AlphaFoldDB" id="A0A8H4J2W2"/>
<keyword evidence="4" id="KW-1208">Phospholipid metabolism</keyword>
<sequence length="295" mass="31808">MGALLRALALVLLSPLVLHALALVLPVKMLAFAARAIASITCLVVAACYGVVSSVVLRAVGYGGLSQWTTARAFKWIMWFSTGVSFVVVEGEEHLAGRPAVLVGNHQTELDVLMLGCVFPKYTSVTAKKSLKYTPFLGWFMTLSKSVFIDRGNSKTARAAFDGAANYMRNQKQNVFIFPEGTRSYAEGPELLPFKKGAFHLAVQAQVPIVPIAVANYSNVLNIKKKVFNSGTIPVKVLPPVHTKGLTAADVDRLTTETRDAMFKALQELAHSEKGEPIALKASGAGHKPAVKKEL</sequence>
<comment type="similarity">
    <text evidence="1 4">Belongs to the 1-acyl-sn-glycerol-3-phosphate acyltransferase family.</text>
</comment>
<dbReference type="GO" id="GO:0003841">
    <property type="term" value="F:1-acylglycerol-3-phosphate O-acyltransferase activity"/>
    <property type="evidence" value="ECO:0007669"/>
    <property type="project" value="UniProtKB-UniRule"/>
</dbReference>
<dbReference type="Proteomes" id="UP000572817">
    <property type="component" value="Unassembled WGS sequence"/>
</dbReference>
<dbReference type="InterPro" id="IPR002123">
    <property type="entry name" value="Plipid/glycerol_acylTrfase"/>
</dbReference>
<organism evidence="8 9">
    <name type="scientific">Botryosphaeria dothidea</name>
    <dbReference type="NCBI Taxonomy" id="55169"/>
    <lineage>
        <taxon>Eukaryota</taxon>
        <taxon>Fungi</taxon>
        <taxon>Dikarya</taxon>
        <taxon>Ascomycota</taxon>
        <taxon>Pezizomycotina</taxon>
        <taxon>Dothideomycetes</taxon>
        <taxon>Dothideomycetes incertae sedis</taxon>
        <taxon>Botryosphaeriales</taxon>
        <taxon>Botryosphaeriaceae</taxon>
        <taxon>Botryosphaeria</taxon>
    </lineage>
</organism>
<dbReference type="PANTHER" id="PTHR10434:SF11">
    <property type="entry name" value="1-ACYL-SN-GLYCEROL-3-PHOSPHATE ACYLTRANSFERASE"/>
    <property type="match status" value="1"/>
</dbReference>
<evidence type="ECO:0000313" key="9">
    <source>
        <dbReference type="Proteomes" id="UP000572817"/>
    </source>
</evidence>
<accession>A0A8H4J2W2</accession>
<keyword evidence="6" id="KW-0732">Signal</keyword>
<feature type="domain" description="Phospholipid/glycerol acyltransferase" evidence="7">
    <location>
        <begin position="100"/>
        <end position="217"/>
    </location>
</feature>
<dbReference type="GO" id="GO:0005783">
    <property type="term" value="C:endoplasmic reticulum"/>
    <property type="evidence" value="ECO:0007669"/>
    <property type="project" value="TreeGrafter"/>
</dbReference>
<dbReference type="SMART" id="SM00563">
    <property type="entry name" value="PlsC"/>
    <property type="match status" value="1"/>
</dbReference>
<comment type="caution">
    <text evidence="8">The sequence shown here is derived from an EMBL/GenBank/DDBJ whole genome shotgun (WGS) entry which is preliminary data.</text>
</comment>
<dbReference type="GO" id="GO:0016020">
    <property type="term" value="C:membrane"/>
    <property type="evidence" value="ECO:0007669"/>
    <property type="project" value="InterPro"/>
</dbReference>